<accession>A0AAV4LLU7</accession>
<dbReference type="RefSeq" id="XP_067712856.1">
    <property type="nucleotide sequence ID" value="XM_067856755.1"/>
</dbReference>
<gene>
    <name evidence="2" type="ORF">BcabD6B2_02200</name>
</gene>
<dbReference type="Proteomes" id="UP001497744">
    <property type="component" value="Unassembled WGS sequence"/>
</dbReference>
<proteinExistence type="predicted"/>
<dbReference type="EMBL" id="BPLF01000001">
    <property type="protein sequence ID" value="GIX60785.1"/>
    <property type="molecule type" value="Genomic_DNA"/>
</dbReference>
<evidence type="ECO:0000256" key="1">
    <source>
        <dbReference type="SAM" id="MobiDB-lite"/>
    </source>
</evidence>
<feature type="compositionally biased region" description="Low complexity" evidence="1">
    <location>
        <begin position="211"/>
        <end position="220"/>
    </location>
</feature>
<dbReference type="AlphaFoldDB" id="A0AAV4LLU7"/>
<evidence type="ECO:0000313" key="3">
    <source>
        <dbReference type="Proteomes" id="UP001497744"/>
    </source>
</evidence>
<feature type="region of interest" description="Disordered" evidence="1">
    <location>
        <begin position="197"/>
        <end position="220"/>
    </location>
</feature>
<comment type="caution">
    <text evidence="2">The sequence shown here is derived from an EMBL/GenBank/DDBJ whole genome shotgun (WGS) entry which is preliminary data.</text>
</comment>
<name>A0AAV4LLU7_BABCB</name>
<keyword evidence="3" id="KW-1185">Reference proteome</keyword>
<sequence length="317" mass="35895">MTTRGSPHVHAHRHQQLLYQHVPRKRVQERRARRVVPQQPGVHQNRPQVQPVGHQVVVEVLPRLGGDHAVELGDGLLDVLLREDPLLRRGARLLRLVGVHVLRRGARAHAADVTRAIAQRRPLNPLGLDGRELHQLVREDQLRRRQVAHRLPHLHRLPAAVEQKAPRQPAQLAPVLRAQRAGHALVHQTRVGRPVLAPRHAHGPRQDGARRAGVPAVRRPRVAQRVAEQLAVRGGLQKDVPRQRLRRRPLHRVLGNRLRERLEGVEQQQHVRHLRRERDFVQLLRPTARELRGDVVPEGLQGAGDAVEGRVAGRPPG</sequence>
<reference evidence="2 3" key="1">
    <citation type="submission" date="2021-06" db="EMBL/GenBank/DDBJ databases">
        <title>Genome sequence of Babesia caballi.</title>
        <authorList>
            <person name="Yamagishi J."/>
            <person name="Kidaka T."/>
            <person name="Ochi A."/>
        </authorList>
    </citation>
    <scope>NUCLEOTIDE SEQUENCE [LARGE SCALE GENOMIC DNA]</scope>
    <source>
        <strain evidence="2">USDA-D6B2</strain>
    </source>
</reference>
<evidence type="ECO:0000313" key="2">
    <source>
        <dbReference type="EMBL" id="GIX60785.1"/>
    </source>
</evidence>
<organism evidence="2 3">
    <name type="scientific">Babesia caballi</name>
    <dbReference type="NCBI Taxonomy" id="5871"/>
    <lineage>
        <taxon>Eukaryota</taxon>
        <taxon>Sar</taxon>
        <taxon>Alveolata</taxon>
        <taxon>Apicomplexa</taxon>
        <taxon>Aconoidasida</taxon>
        <taxon>Piroplasmida</taxon>
        <taxon>Babesiidae</taxon>
        <taxon>Babesia</taxon>
    </lineage>
</organism>
<feature type="region of interest" description="Disordered" evidence="1">
    <location>
        <begin position="298"/>
        <end position="317"/>
    </location>
</feature>
<dbReference type="GeneID" id="94192268"/>
<protein>
    <submittedName>
        <fullName evidence="2">Uncharacterized protein</fullName>
    </submittedName>
</protein>